<sequence length="87" mass="9979">TSFRSINAYTYAKLESIKKQQKSTQISNSAQVQESTSSHQTSLSSKINRSRQTYRTITEAKKNILLQLFKVRERMPDAIISKVTLEL</sequence>
<evidence type="ECO:0000313" key="2">
    <source>
        <dbReference type="Proteomes" id="UP000789366"/>
    </source>
</evidence>
<organism evidence="1 2">
    <name type="scientific">Cetraspora pellucida</name>
    <dbReference type="NCBI Taxonomy" id="1433469"/>
    <lineage>
        <taxon>Eukaryota</taxon>
        <taxon>Fungi</taxon>
        <taxon>Fungi incertae sedis</taxon>
        <taxon>Mucoromycota</taxon>
        <taxon>Glomeromycotina</taxon>
        <taxon>Glomeromycetes</taxon>
        <taxon>Diversisporales</taxon>
        <taxon>Gigasporaceae</taxon>
        <taxon>Cetraspora</taxon>
    </lineage>
</organism>
<accession>A0ACA9NPR6</accession>
<name>A0ACA9NPR6_9GLOM</name>
<evidence type="ECO:0000313" key="1">
    <source>
        <dbReference type="EMBL" id="CAG8668301.1"/>
    </source>
</evidence>
<comment type="caution">
    <text evidence="1">The sequence shown here is derived from an EMBL/GenBank/DDBJ whole genome shotgun (WGS) entry which is preliminary data.</text>
</comment>
<gene>
    <name evidence="1" type="ORF">SPELUC_LOCUS9547</name>
</gene>
<feature type="non-terminal residue" evidence="1">
    <location>
        <position position="1"/>
    </location>
</feature>
<protein>
    <submittedName>
        <fullName evidence="1">11226_t:CDS:1</fullName>
    </submittedName>
</protein>
<proteinExistence type="predicted"/>
<dbReference type="EMBL" id="CAJVPW010016229">
    <property type="protein sequence ID" value="CAG8668301.1"/>
    <property type="molecule type" value="Genomic_DNA"/>
</dbReference>
<dbReference type="Proteomes" id="UP000789366">
    <property type="component" value="Unassembled WGS sequence"/>
</dbReference>
<keyword evidence="2" id="KW-1185">Reference proteome</keyword>
<reference evidence="1" key="1">
    <citation type="submission" date="2021-06" db="EMBL/GenBank/DDBJ databases">
        <authorList>
            <person name="Kallberg Y."/>
            <person name="Tangrot J."/>
            <person name="Rosling A."/>
        </authorList>
    </citation>
    <scope>NUCLEOTIDE SEQUENCE</scope>
    <source>
        <strain evidence="1">28 12/20/2015</strain>
    </source>
</reference>